<feature type="transmembrane region" description="Helical" evidence="1">
    <location>
        <begin position="78"/>
        <end position="99"/>
    </location>
</feature>
<feature type="transmembrane region" description="Helical" evidence="1">
    <location>
        <begin position="49"/>
        <end position="71"/>
    </location>
</feature>
<reference evidence="3 4" key="1">
    <citation type="submission" date="2019-12" db="EMBL/GenBank/DDBJ databases">
        <title>Snethiella sp. nov. sp. isolated from sea sand.</title>
        <authorList>
            <person name="Kim J."/>
            <person name="Jeong S.E."/>
            <person name="Jung H.S."/>
            <person name="Jeon C.O."/>
        </authorList>
    </citation>
    <scope>NUCLEOTIDE SEQUENCE [LARGE SCALE GENOMIC DNA]</scope>
    <source>
        <strain evidence="3 4">DP05</strain>
    </source>
</reference>
<evidence type="ECO:0000313" key="4">
    <source>
        <dbReference type="Proteomes" id="UP000476030"/>
    </source>
</evidence>
<gene>
    <name evidence="3" type="ORF">GQE98_10135</name>
</gene>
<dbReference type="AlphaFoldDB" id="A0A6L8W7B5"/>
<comment type="caution">
    <text evidence="3">The sequence shown here is derived from an EMBL/GenBank/DDBJ whole genome shotgun (WGS) entry which is preliminary data.</text>
</comment>
<organism evidence="3 4">
    <name type="scientific">Sneathiella litorea</name>
    <dbReference type="NCBI Taxonomy" id="2606216"/>
    <lineage>
        <taxon>Bacteria</taxon>
        <taxon>Pseudomonadati</taxon>
        <taxon>Pseudomonadota</taxon>
        <taxon>Alphaproteobacteria</taxon>
        <taxon>Sneathiellales</taxon>
        <taxon>Sneathiellaceae</taxon>
        <taxon>Sneathiella</taxon>
    </lineage>
</organism>
<keyword evidence="4" id="KW-1185">Reference proteome</keyword>
<feature type="transmembrane region" description="Helical" evidence="1">
    <location>
        <begin position="135"/>
        <end position="153"/>
    </location>
</feature>
<keyword evidence="1" id="KW-1133">Transmembrane helix</keyword>
<sequence>MTIKSILAPVLAGLGSLLWSATAFAAEEYISGTGPLNIFDGAAMMAMPLWVKIWLAFLMLTFLTGLVFFVWRRPIARWAAGGFILSLATGHAVFGALGLPMLSGAISIMHVVCWTPALVLLLIKRPFLDRQEGTAYRLWSAVMTGVILFSFVFDIPDGLAYIRHFSS</sequence>
<dbReference type="EMBL" id="WTUW01000002">
    <property type="protein sequence ID" value="MZR30991.1"/>
    <property type="molecule type" value="Genomic_DNA"/>
</dbReference>
<name>A0A6L8W7B5_9PROT</name>
<evidence type="ECO:0000256" key="1">
    <source>
        <dbReference type="SAM" id="Phobius"/>
    </source>
</evidence>
<feature type="chain" id="PRO_5026845150" description="DUF998 domain-containing protein" evidence="2">
    <location>
        <begin position="26"/>
        <end position="167"/>
    </location>
</feature>
<dbReference type="Proteomes" id="UP000476030">
    <property type="component" value="Unassembled WGS sequence"/>
</dbReference>
<feature type="signal peptide" evidence="2">
    <location>
        <begin position="1"/>
        <end position="25"/>
    </location>
</feature>
<evidence type="ECO:0000313" key="3">
    <source>
        <dbReference type="EMBL" id="MZR30991.1"/>
    </source>
</evidence>
<protein>
    <recommendedName>
        <fullName evidence="5">DUF998 domain-containing protein</fullName>
    </recommendedName>
</protein>
<evidence type="ECO:0000256" key="2">
    <source>
        <dbReference type="SAM" id="SignalP"/>
    </source>
</evidence>
<keyword evidence="1" id="KW-0472">Membrane</keyword>
<dbReference type="RefSeq" id="WP_161315529.1">
    <property type="nucleotide sequence ID" value="NZ_WTUW01000002.1"/>
</dbReference>
<accession>A0A6L8W7B5</accession>
<keyword evidence="1" id="KW-0812">Transmembrane</keyword>
<feature type="transmembrane region" description="Helical" evidence="1">
    <location>
        <begin position="105"/>
        <end position="123"/>
    </location>
</feature>
<proteinExistence type="predicted"/>
<keyword evidence="2" id="KW-0732">Signal</keyword>
<evidence type="ECO:0008006" key="5">
    <source>
        <dbReference type="Google" id="ProtNLM"/>
    </source>
</evidence>